<dbReference type="PANTHER" id="PTHR23232:SF142">
    <property type="entry name" value="GASTRULA ZINC FINGER PROTEIN XLCGF57.1-LIKE-RELATED"/>
    <property type="match status" value="1"/>
</dbReference>
<feature type="region of interest" description="Disordered" evidence="1">
    <location>
        <begin position="147"/>
        <end position="172"/>
    </location>
</feature>
<feature type="region of interest" description="Disordered" evidence="1">
    <location>
        <begin position="242"/>
        <end position="269"/>
    </location>
</feature>
<dbReference type="GO" id="GO:0006355">
    <property type="term" value="P:regulation of DNA-templated transcription"/>
    <property type="evidence" value="ECO:0007669"/>
    <property type="project" value="InterPro"/>
</dbReference>
<dbReference type="CDD" id="cd07765">
    <property type="entry name" value="KRAB_A-box"/>
    <property type="match status" value="1"/>
</dbReference>
<organism evidence="3 4">
    <name type="scientific">Pleurodeles waltl</name>
    <name type="common">Iberian ribbed newt</name>
    <dbReference type="NCBI Taxonomy" id="8319"/>
    <lineage>
        <taxon>Eukaryota</taxon>
        <taxon>Metazoa</taxon>
        <taxon>Chordata</taxon>
        <taxon>Craniata</taxon>
        <taxon>Vertebrata</taxon>
        <taxon>Euteleostomi</taxon>
        <taxon>Amphibia</taxon>
        <taxon>Batrachia</taxon>
        <taxon>Caudata</taxon>
        <taxon>Salamandroidea</taxon>
        <taxon>Salamandridae</taxon>
        <taxon>Pleurodelinae</taxon>
        <taxon>Pleurodeles</taxon>
    </lineage>
</organism>
<comment type="caution">
    <text evidence="3">The sequence shown here is derived from an EMBL/GenBank/DDBJ whole genome shotgun (WGS) entry which is preliminary data.</text>
</comment>
<dbReference type="AlphaFoldDB" id="A0AAV7T9W7"/>
<gene>
    <name evidence="3" type="ORF">NDU88_005260</name>
</gene>
<name>A0AAV7T9W7_PLEWA</name>
<proteinExistence type="predicted"/>
<feature type="domain" description="KRAB" evidence="2">
    <location>
        <begin position="47"/>
        <end position="119"/>
    </location>
</feature>
<evidence type="ECO:0000313" key="3">
    <source>
        <dbReference type="EMBL" id="KAJ1173425.1"/>
    </source>
</evidence>
<keyword evidence="4" id="KW-1185">Reference proteome</keyword>
<dbReference type="Pfam" id="PF01352">
    <property type="entry name" value="KRAB"/>
    <property type="match status" value="1"/>
</dbReference>
<dbReference type="Proteomes" id="UP001066276">
    <property type="component" value="Chromosome 4_1"/>
</dbReference>
<reference evidence="3" key="1">
    <citation type="journal article" date="2022" name="bioRxiv">
        <title>Sequencing and chromosome-scale assembly of the giantPleurodeles waltlgenome.</title>
        <authorList>
            <person name="Brown T."/>
            <person name="Elewa A."/>
            <person name="Iarovenko S."/>
            <person name="Subramanian E."/>
            <person name="Araus A.J."/>
            <person name="Petzold A."/>
            <person name="Susuki M."/>
            <person name="Suzuki K.-i.T."/>
            <person name="Hayashi T."/>
            <person name="Toyoda A."/>
            <person name="Oliveira C."/>
            <person name="Osipova E."/>
            <person name="Leigh N.D."/>
            <person name="Simon A."/>
            <person name="Yun M.H."/>
        </authorList>
    </citation>
    <scope>NUCLEOTIDE SEQUENCE</scope>
    <source>
        <strain evidence="3">20211129_DDA</strain>
        <tissue evidence="3">Liver</tissue>
    </source>
</reference>
<evidence type="ECO:0000313" key="4">
    <source>
        <dbReference type="Proteomes" id="UP001066276"/>
    </source>
</evidence>
<dbReference type="SUPFAM" id="SSF109640">
    <property type="entry name" value="KRAB domain (Kruppel-associated box)"/>
    <property type="match status" value="1"/>
</dbReference>
<dbReference type="PROSITE" id="PS50805">
    <property type="entry name" value="KRAB"/>
    <property type="match status" value="1"/>
</dbReference>
<dbReference type="EMBL" id="JANPWB010000007">
    <property type="protein sequence ID" value="KAJ1173425.1"/>
    <property type="molecule type" value="Genomic_DNA"/>
</dbReference>
<dbReference type="PANTHER" id="PTHR23232">
    <property type="entry name" value="KRAB DOMAIN C2H2 ZINC FINGER"/>
    <property type="match status" value="1"/>
</dbReference>
<dbReference type="InterPro" id="IPR036051">
    <property type="entry name" value="KRAB_dom_sf"/>
</dbReference>
<evidence type="ECO:0000259" key="2">
    <source>
        <dbReference type="PROSITE" id="PS50805"/>
    </source>
</evidence>
<dbReference type="InterPro" id="IPR050169">
    <property type="entry name" value="Krueppel_C2H2_ZnF"/>
</dbReference>
<dbReference type="Gene3D" id="6.10.140.140">
    <property type="match status" value="1"/>
</dbReference>
<accession>A0AAV7T9W7</accession>
<dbReference type="SMART" id="SM00349">
    <property type="entry name" value="KRAB"/>
    <property type="match status" value="1"/>
</dbReference>
<protein>
    <recommendedName>
        <fullName evidence="2">KRAB domain-containing protein</fullName>
    </recommendedName>
</protein>
<feature type="compositionally biased region" description="Polar residues" evidence="1">
    <location>
        <begin position="254"/>
        <end position="263"/>
    </location>
</feature>
<dbReference type="InterPro" id="IPR001909">
    <property type="entry name" value="KRAB"/>
</dbReference>
<evidence type="ECO:0000256" key="1">
    <source>
        <dbReference type="SAM" id="MobiDB-lite"/>
    </source>
</evidence>
<sequence>MCRTKPAYYRKNIRSLVPASWQFGKKLLVIMAARKQLSRQEADEDPVTFCDVVARFSEDEWKLLHLWQKDLYRNVMKEIHKVLITLGPLIATSVFSLKPIKPKKKEGLCPQELCEGDRINPFSGDSVITSDNILRVDEEFELDSVKPCVSEDGGSSTDPTLAPDVKPPLTSIGINEEGETYHMGVQEYQRGESPEVKPPVAPIGFNEEGETYRIGSQPYRRGEYLELKPAVAFTGIKEEEETPPIGIQDYPRGESSNSLGNRNKNGKRKGSISLKHHVSESFCKSVTKKSVDAEFTRMKRREVCKFSKYQVIGVTALGLEEGICLIVILKSRFLLTARRVLGMLKATN</sequence>